<protein>
    <submittedName>
        <fullName evidence="5">Uncharacterized protein</fullName>
    </submittedName>
</protein>
<evidence type="ECO:0000313" key="8">
    <source>
        <dbReference type="Proteomes" id="UP000663829"/>
    </source>
</evidence>
<organism evidence="5 8">
    <name type="scientific">Didymodactylos carnosus</name>
    <dbReference type="NCBI Taxonomy" id="1234261"/>
    <lineage>
        <taxon>Eukaryota</taxon>
        <taxon>Metazoa</taxon>
        <taxon>Spiralia</taxon>
        <taxon>Gnathifera</taxon>
        <taxon>Rotifera</taxon>
        <taxon>Eurotatoria</taxon>
        <taxon>Bdelloidea</taxon>
        <taxon>Philodinida</taxon>
        <taxon>Philodinidae</taxon>
        <taxon>Didymodactylos</taxon>
    </lineage>
</organism>
<dbReference type="Proteomes" id="UP000677228">
    <property type="component" value="Unassembled WGS sequence"/>
</dbReference>
<evidence type="ECO:0000313" key="7">
    <source>
        <dbReference type="EMBL" id="CAF3856045.1"/>
    </source>
</evidence>
<keyword evidence="2" id="KW-0472">Membrane</keyword>
<evidence type="ECO:0000256" key="2">
    <source>
        <dbReference type="SAM" id="Phobius"/>
    </source>
</evidence>
<reference evidence="5" key="1">
    <citation type="submission" date="2021-02" db="EMBL/GenBank/DDBJ databases">
        <authorList>
            <person name="Nowell W R."/>
        </authorList>
    </citation>
    <scope>NUCLEOTIDE SEQUENCE</scope>
</reference>
<dbReference type="EMBL" id="CAJOBC010005219">
    <property type="protein sequence ID" value="CAF3856045.1"/>
    <property type="molecule type" value="Genomic_DNA"/>
</dbReference>
<keyword evidence="8" id="KW-1185">Reference proteome</keyword>
<dbReference type="AlphaFoldDB" id="A0A814NEY8"/>
<keyword evidence="2" id="KW-0812">Transmembrane</keyword>
<evidence type="ECO:0000313" key="6">
    <source>
        <dbReference type="EMBL" id="CAF3754645.1"/>
    </source>
</evidence>
<feature type="chain" id="PRO_5036225392" evidence="3">
    <location>
        <begin position="18"/>
        <end position="218"/>
    </location>
</feature>
<dbReference type="EMBL" id="CAJNOK010005792">
    <property type="protein sequence ID" value="CAF0984235.1"/>
    <property type="molecule type" value="Genomic_DNA"/>
</dbReference>
<evidence type="ECO:0000256" key="3">
    <source>
        <dbReference type="SAM" id="SignalP"/>
    </source>
</evidence>
<feature type="transmembrane region" description="Helical" evidence="2">
    <location>
        <begin position="121"/>
        <end position="141"/>
    </location>
</feature>
<dbReference type="EMBL" id="CAJNOQ010005219">
    <property type="protein sequence ID" value="CAF1090544.1"/>
    <property type="molecule type" value="Genomic_DNA"/>
</dbReference>
<keyword evidence="3" id="KW-0732">Signal</keyword>
<dbReference type="Proteomes" id="UP000681722">
    <property type="component" value="Unassembled WGS sequence"/>
</dbReference>
<accession>A0A814NEY8</accession>
<proteinExistence type="predicted"/>
<name>A0A814NEY8_9BILA</name>
<evidence type="ECO:0000313" key="4">
    <source>
        <dbReference type="EMBL" id="CAF0984235.1"/>
    </source>
</evidence>
<feature type="compositionally biased region" description="Pro residues" evidence="1">
    <location>
        <begin position="200"/>
        <end position="218"/>
    </location>
</feature>
<feature type="region of interest" description="Disordered" evidence="1">
    <location>
        <begin position="184"/>
        <end position="218"/>
    </location>
</feature>
<evidence type="ECO:0000256" key="1">
    <source>
        <dbReference type="SAM" id="MobiDB-lite"/>
    </source>
</evidence>
<dbReference type="Proteomes" id="UP000663829">
    <property type="component" value="Unassembled WGS sequence"/>
</dbReference>
<evidence type="ECO:0000313" key="5">
    <source>
        <dbReference type="EMBL" id="CAF1090544.1"/>
    </source>
</evidence>
<feature type="signal peptide" evidence="3">
    <location>
        <begin position="1"/>
        <end position="17"/>
    </location>
</feature>
<comment type="caution">
    <text evidence="5">The sequence shown here is derived from an EMBL/GenBank/DDBJ whole genome shotgun (WGS) entry which is preliminary data.</text>
</comment>
<dbReference type="EMBL" id="CAJOBA010005799">
    <property type="protein sequence ID" value="CAF3754645.1"/>
    <property type="molecule type" value="Genomic_DNA"/>
</dbReference>
<sequence length="218" mass="24397">MLNWTIIISSSLSIIHAMDLSVNSCYNDTSCAYYCDNINKICQLQIPLGQKCSGYHIHQRECGNTAWCDSQQNYTCQPLKSGGKRCISNHECVTKVCNMLEGKCKIINHSSSSSDNMSDNIIILGIFLGFCFYIVCCYACCTPRQNTIVIRRGDGTLQCYPALPNETIVAIHPDTLNFTQELSEDEQHQVNDDDAITEILPPPFTPPPRYSLPPPYTP</sequence>
<dbReference type="Proteomes" id="UP000682733">
    <property type="component" value="Unassembled WGS sequence"/>
</dbReference>
<gene>
    <name evidence="5" type="ORF">GPM918_LOCUS18235</name>
    <name evidence="4" type="ORF">OVA965_LOCUS13742</name>
    <name evidence="7" type="ORF">SRO942_LOCUS18232</name>
    <name evidence="6" type="ORF">TMI583_LOCUS13746</name>
</gene>
<keyword evidence="2" id="KW-1133">Transmembrane helix</keyword>